<evidence type="ECO:0000313" key="1">
    <source>
        <dbReference type="EMBL" id="RDI21206.1"/>
    </source>
</evidence>
<keyword evidence="2" id="KW-1185">Reference proteome</keyword>
<dbReference type="AlphaFoldDB" id="A0A370FCI6"/>
<comment type="caution">
    <text evidence="1">The sequence shown here is derived from an EMBL/GenBank/DDBJ whole genome shotgun (WGS) entry which is preliminary data.</text>
</comment>
<proteinExistence type="predicted"/>
<accession>A0A370FCI6</accession>
<sequence length="81" mass="8761">MSHASEQVPVPQPDLAARLDAIHAFLRLTSFFVSRVTLGNAIEGYARVHKLTPLQAACEVEERLSESSLAPAQLVGYAGQE</sequence>
<protein>
    <submittedName>
        <fullName evidence="1">Uncharacterized protein</fullName>
    </submittedName>
</protein>
<dbReference type="Proteomes" id="UP000255265">
    <property type="component" value="Unassembled WGS sequence"/>
</dbReference>
<evidence type="ECO:0000313" key="2">
    <source>
        <dbReference type="Proteomes" id="UP000255265"/>
    </source>
</evidence>
<reference evidence="1 2" key="1">
    <citation type="submission" date="2018-07" db="EMBL/GenBank/DDBJ databases">
        <title>Genomic Encyclopedia of Type Strains, Phase IV (KMG-IV): sequencing the most valuable type-strain genomes for metagenomic binning, comparative biology and taxonomic classification.</title>
        <authorList>
            <person name="Goeker M."/>
        </authorList>
    </citation>
    <scope>NUCLEOTIDE SEQUENCE [LARGE SCALE GENOMIC DNA]</scope>
    <source>
        <strain evidence="1 2">DSM 21352</strain>
    </source>
</reference>
<gene>
    <name evidence="1" type="ORF">DFR41_1092</name>
</gene>
<organism evidence="1 2">
    <name type="scientific">Pseudacidovorax intermedius</name>
    <dbReference type="NCBI Taxonomy" id="433924"/>
    <lineage>
        <taxon>Bacteria</taxon>
        <taxon>Pseudomonadati</taxon>
        <taxon>Pseudomonadota</taxon>
        <taxon>Betaproteobacteria</taxon>
        <taxon>Burkholderiales</taxon>
        <taxon>Comamonadaceae</taxon>
        <taxon>Pseudacidovorax</taxon>
    </lineage>
</organism>
<name>A0A370FCI6_9BURK</name>
<dbReference type="EMBL" id="QQAV01000009">
    <property type="protein sequence ID" value="RDI21206.1"/>
    <property type="molecule type" value="Genomic_DNA"/>
</dbReference>